<dbReference type="InterPro" id="IPR036396">
    <property type="entry name" value="Cyt_P450_sf"/>
</dbReference>
<evidence type="ECO:0000256" key="4">
    <source>
        <dbReference type="ARBA" id="ARBA00023004"/>
    </source>
</evidence>
<dbReference type="InterPro" id="IPR017972">
    <property type="entry name" value="Cyt_P450_CS"/>
</dbReference>
<keyword evidence="5 6" id="KW-0349">Heme</keyword>
<dbReference type="CDD" id="cd11060">
    <property type="entry name" value="CYP57A1-like"/>
    <property type="match status" value="1"/>
</dbReference>
<protein>
    <submittedName>
        <fullName evidence="8">Putative cytochrome p450</fullName>
    </submittedName>
</protein>
<dbReference type="SUPFAM" id="SSF48264">
    <property type="entry name" value="Cytochrome P450"/>
    <property type="match status" value="1"/>
</dbReference>
<dbReference type="GO" id="GO:0016705">
    <property type="term" value="F:oxidoreductase activity, acting on paired donors, with incorporation or reduction of molecular oxygen"/>
    <property type="evidence" value="ECO:0007669"/>
    <property type="project" value="InterPro"/>
</dbReference>
<dbReference type="InterPro" id="IPR001128">
    <property type="entry name" value="Cyt_P450"/>
</dbReference>
<feature type="binding site" description="axial binding residue" evidence="5">
    <location>
        <position position="462"/>
    </location>
    <ligand>
        <name>heme</name>
        <dbReference type="ChEBI" id="CHEBI:30413"/>
    </ligand>
    <ligandPart>
        <name>Fe</name>
        <dbReference type="ChEBI" id="CHEBI:18248"/>
    </ligandPart>
</feature>
<reference evidence="8 9" key="1">
    <citation type="submission" date="2015-05" db="EMBL/GenBank/DDBJ databases">
        <title>Distinctive expansion of gene families associated with plant cell wall degradation and secondary metabolism in the genomes of grapevine trunk pathogens.</title>
        <authorList>
            <person name="Lawrence D.P."/>
            <person name="Travadon R."/>
            <person name="Rolshausen P.E."/>
            <person name="Baumgartner K."/>
        </authorList>
    </citation>
    <scope>NUCLEOTIDE SEQUENCE [LARGE SCALE GENOMIC DNA]</scope>
    <source>
        <strain evidence="8">UCRPC4</strain>
    </source>
</reference>
<gene>
    <name evidence="8" type="ORF">UCRPC4_g05957</name>
</gene>
<dbReference type="PRINTS" id="PR00385">
    <property type="entry name" value="P450"/>
</dbReference>
<evidence type="ECO:0000256" key="3">
    <source>
        <dbReference type="ARBA" id="ARBA00023002"/>
    </source>
</evidence>
<comment type="cofactor">
    <cofactor evidence="1 5">
        <name>heme</name>
        <dbReference type="ChEBI" id="CHEBI:30413"/>
    </cofactor>
</comment>
<dbReference type="GO" id="GO:0004497">
    <property type="term" value="F:monooxygenase activity"/>
    <property type="evidence" value="ECO:0007669"/>
    <property type="project" value="UniProtKB-KW"/>
</dbReference>
<dbReference type="PANTHER" id="PTHR24305">
    <property type="entry name" value="CYTOCHROME P450"/>
    <property type="match status" value="1"/>
</dbReference>
<evidence type="ECO:0000256" key="6">
    <source>
        <dbReference type="RuleBase" id="RU000461"/>
    </source>
</evidence>
<feature type="transmembrane region" description="Helical" evidence="7">
    <location>
        <begin position="20"/>
        <end position="39"/>
    </location>
</feature>
<evidence type="ECO:0000313" key="9">
    <source>
        <dbReference type="Proteomes" id="UP000053317"/>
    </source>
</evidence>
<keyword evidence="7" id="KW-0812">Transmembrane</keyword>
<organism evidence="8 9">
    <name type="scientific">Phaeomoniella chlamydospora</name>
    <name type="common">Phaeoacremonium chlamydosporum</name>
    <dbReference type="NCBI Taxonomy" id="158046"/>
    <lineage>
        <taxon>Eukaryota</taxon>
        <taxon>Fungi</taxon>
        <taxon>Dikarya</taxon>
        <taxon>Ascomycota</taxon>
        <taxon>Pezizomycotina</taxon>
        <taxon>Eurotiomycetes</taxon>
        <taxon>Chaetothyriomycetidae</taxon>
        <taxon>Phaeomoniellales</taxon>
        <taxon>Phaeomoniellaceae</taxon>
        <taxon>Phaeomoniella</taxon>
    </lineage>
</organism>
<dbReference type="OrthoDB" id="3934656at2759"/>
<evidence type="ECO:0000313" key="8">
    <source>
        <dbReference type="EMBL" id="KKY16295.1"/>
    </source>
</evidence>
<dbReference type="PANTHER" id="PTHR24305:SF85">
    <property type="entry name" value="P450, PUTATIVE (EUROFUNG)-RELATED"/>
    <property type="match status" value="1"/>
</dbReference>
<dbReference type="PROSITE" id="PS00086">
    <property type="entry name" value="CYTOCHROME_P450"/>
    <property type="match status" value="1"/>
</dbReference>
<keyword evidence="6" id="KW-0503">Monooxygenase</keyword>
<comment type="similarity">
    <text evidence="6">Belongs to the cytochrome P450 family.</text>
</comment>
<dbReference type="InterPro" id="IPR002401">
    <property type="entry name" value="Cyt_P450_E_grp-I"/>
</dbReference>
<keyword evidence="2 5" id="KW-0479">Metal-binding</keyword>
<dbReference type="InterPro" id="IPR050121">
    <property type="entry name" value="Cytochrome_P450_monoxygenase"/>
</dbReference>
<keyword evidence="4 5" id="KW-0408">Iron</keyword>
<dbReference type="Proteomes" id="UP000053317">
    <property type="component" value="Unassembled WGS sequence"/>
</dbReference>
<dbReference type="GO" id="GO:0005506">
    <property type="term" value="F:iron ion binding"/>
    <property type="evidence" value="ECO:0007669"/>
    <property type="project" value="InterPro"/>
</dbReference>
<evidence type="ECO:0000256" key="1">
    <source>
        <dbReference type="ARBA" id="ARBA00001971"/>
    </source>
</evidence>
<comment type="caution">
    <text evidence="8">The sequence shown here is derived from an EMBL/GenBank/DDBJ whole genome shotgun (WGS) entry which is preliminary data.</text>
</comment>
<dbReference type="AlphaFoldDB" id="A0A0G2GH35"/>
<keyword evidence="9" id="KW-1185">Reference proteome</keyword>
<keyword evidence="7" id="KW-1133">Transmembrane helix</keyword>
<reference evidence="8 9" key="2">
    <citation type="submission" date="2015-05" db="EMBL/GenBank/DDBJ databases">
        <authorList>
            <person name="Morales-Cruz A."/>
            <person name="Amrine K.C."/>
            <person name="Cantu D."/>
        </authorList>
    </citation>
    <scope>NUCLEOTIDE SEQUENCE [LARGE SCALE GENOMIC DNA]</scope>
    <source>
        <strain evidence="8">UCRPC4</strain>
    </source>
</reference>
<proteinExistence type="inferred from homology"/>
<sequence>MASERGPLSTIWSLLTPGNLVLAIFAYYILGFCAQIVYYRFFHPLRKFPGPFWASVTRLWIAYHNLKGDEYAVVYDLHKKYGPVLRVTPTLLVVSDSTKLPEIYNRHADKTKHYITGSFGKTESVFNMQDHKQHAYFRKMIAGPYSFSNVKRMEPLLDARITDWIAKLETNFAGTRESFDFAPWAVYMAYDIISEVGFGSPFGFVEKGEDVGGLIQGFHDGLPAFGLMARLHPFTTWIKQTWVGDKYLVAKPEDESGIGTLMRFRDKLIAQRIKDIEAGSNASRIDLLQTFLDARTEDGKPLDLDYIKAEVLLVLLAGADTTGTAFQALMTLVFTNTTVYAKLMTEIDEATKAGRLSEVPQYEEVITHCPYYVACIKETMRLWPSAPNIFPRVVGKGGMVIEDKFAPEGTEISCNPWIVHRDPKIYGDDAEDFRPERWLESEEKAKEYNKYNMGFGYGARVCLGRDVALMEMYKGPLQFFRKFRVEVVNPQKPAEFVVLGGVSFWKDLHIKIDKRAPIS</sequence>
<accession>A0A0G2GH35</accession>
<evidence type="ECO:0000256" key="7">
    <source>
        <dbReference type="SAM" id="Phobius"/>
    </source>
</evidence>
<evidence type="ECO:0000256" key="5">
    <source>
        <dbReference type="PIRSR" id="PIRSR602401-1"/>
    </source>
</evidence>
<dbReference type="PRINTS" id="PR00463">
    <property type="entry name" value="EP450I"/>
</dbReference>
<dbReference type="EMBL" id="LCWF01000163">
    <property type="protein sequence ID" value="KKY16295.1"/>
    <property type="molecule type" value="Genomic_DNA"/>
</dbReference>
<keyword evidence="3 6" id="KW-0560">Oxidoreductase</keyword>
<dbReference type="Pfam" id="PF00067">
    <property type="entry name" value="p450"/>
    <property type="match status" value="1"/>
</dbReference>
<name>A0A0G2GH35_PHACM</name>
<dbReference type="Gene3D" id="1.10.630.10">
    <property type="entry name" value="Cytochrome P450"/>
    <property type="match status" value="1"/>
</dbReference>
<keyword evidence="7" id="KW-0472">Membrane</keyword>
<evidence type="ECO:0000256" key="2">
    <source>
        <dbReference type="ARBA" id="ARBA00022723"/>
    </source>
</evidence>
<dbReference type="GO" id="GO:0020037">
    <property type="term" value="F:heme binding"/>
    <property type="evidence" value="ECO:0007669"/>
    <property type="project" value="InterPro"/>
</dbReference>